<accession>A0AAD6HEN4</accession>
<reference evidence="1" key="2">
    <citation type="submission" date="2023-01" db="EMBL/GenBank/DDBJ databases">
        <authorList>
            <person name="Petersen C."/>
        </authorList>
    </citation>
    <scope>NUCLEOTIDE SEQUENCE</scope>
    <source>
        <strain evidence="1">IBT 17514</strain>
    </source>
</reference>
<reference evidence="1" key="1">
    <citation type="journal article" date="2023" name="IMA Fungus">
        <title>Comparative genomic study of the Penicillium genus elucidates a diverse pangenome and 15 lateral gene transfer events.</title>
        <authorList>
            <person name="Petersen C."/>
            <person name="Sorensen T."/>
            <person name="Nielsen M.R."/>
            <person name="Sondergaard T.E."/>
            <person name="Sorensen J.L."/>
            <person name="Fitzpatrick D.A."/>
            <person name="Frisvad J.C."/>
            <person name="Nielsen K.L."/>
        </authorList>
    </citation>
    <scope>NUCLEOTIDE SEQUENCE</scope>
    <source>
        <strain evidence="1">IBT 17514</strain>
    </source>
</reference>
<protein>
    <submittedName>
        <fullName evidence="1">Uncharacterized protein</fullName>
    </submittedName>
</protein>
<dbReference type="Proteomes" id="UP001215712">
    <property type="component" value="Unassembled WGS sequence"/>
</dbReference>
<organism evidence="1 2">
    <name type="scientific">Penicillium malachiteum</name>
    <dbReference type="NCBI Taxonomy" id="1324776"/>
    <lineage>
        <taxon>Eukaryota</taxon>
        <taxon>Fungi</taxon>
        <taxon>Dikarya</taxon>
        <taxon>Ascomycota</taxon>
        <taxon>Pezizomycotina</taxon>
        <taxon>Eurotiomycetes</taxon>
        <taxon>Eurotiomycetidae</taxon>
        <taxon>Eurotiales</taxon>
        <taxon>Aspergillaceae</taxon>
        <taxon>Penicillium</taxon>
    </lineage>
</organism>
<comment type="caution">
    <text evidence="1">The sequence shown here is derived from an EMBL/GenBank/DDBJ whole genome shotgun (WGS) entry which is preliminary data.</text>
</comment>
<evidence type="ECO:0000313" key="2">
    <source>
        <dbReference type="Proteomes" id="UP001215712"/>
    </source>
</evidence>
<sequence length="225" mass="25743">MASQLTQSDSIESAHPELELEDQASRIYVIYRRPFRRHYEVKSVADQLLFYGELSSFRRGKPDLTLHRGASVNAPVVAASKINMSGHFKLALGDPDDLNNVQWEEMTRASWAHQQYRFEMNMSGPNGSTYNTERRSFIWKRTRSVGIDDTSPSWSSRNYKLMDEKTGELVAVFTNKRSIGQCGRLQIKEEHGDWFDAMILLSYMSLYEKFDRRNRQSAAAAGGGS</sequence>
<keyword evidence="2" id="KW-1185">Reference proteome</keyword>
<dbReference type="EMBL" id="JAQJAN010000017">
    <property type="protein sequence ID" value="KAJ5709885.1"/>
    <property type="molecule type" value="Genomic_DNA"/>
</dbReference>
<dbReference type="AlphaFoldDB" id="A0AAD6HEN4"/>
<gene>
    <name evidence="1" type="ORF">N7493_009477</name>
</gene>
<name>A0AAD6HEN4_9EURO</name>
<proteinExistence type="predicted"/>
<evidence type="ECO:0000313" key="1">
    <source>
        <dbReference type="EMBL" id="KAJ5709885.1"/>
    </source>
</evidence>